<evidence type="ECO:0000313" key="2">
    <source>
        <dbReference type="Proteomes" id="UP000039021"/>
    </source>
</evidence>
<dbReference type="EMBL" id="CSBK01000820">
    <property type="protein sequence ID" value="COX95916.1"/>
    <property type="molecule type" value="Genomic_DNA"/>
</dbReference>
<dbReference type="Proteomes" id="UP000039021">
    <property type="component" value="Unassembled WGS sequence"/>
</dbReference>
<dbReference type="AlphaFoldDB" id="A0A916LBA0"/>
<protein>
    <submittedName>
        <fullName evidence="1">Uncharacterized protein</fullName>
    </submittedName>
</protein>
<comment type="caution">
    <text evidence="1">The sequence shown here is derived from an EMBL/GenBank/DDBJ whole genome shotgun (WGS) entry which is preliminary data.</text>
</comment>
<organism evidence="1 2">
    <name type="scientific">Mycobacterium tuberculosis</name>
    <dbReference type="NCBI Taxonomy" id="1773"/>
    <lineage>
        <taxon>Bacteria</taxon>
        <taxon>Bacillati</taxon>
        <taxon>Actinomycetota</taxon>
        <taxon>Actinomycetes</taxon>
        <taxon>Mycobacteriales</taxon>
        <taxon>Mycobacteriaceae</taxon>
        <taxon>Mycobacterium</taxon>
        <taxon>Mycobacterium tuberculosis complex</taxon>
    </lineage>
</organism>
<sequence length="57" mass="6532">MHADQVGAHLRRCLIAVFRIFGQRLENDGVQVGGEAFVPRRRWDRVFAHMLVGNRDG</sequence>
<proteinExistence type="predicted"/>
<gene>
    <name evidence="1" type="ORF">ERS007739_01934</name>
</gene>
<name>A0A916LBA0_MYCTX</name>
<evidence type="ECO:0000313" key="1">
    <source>
        <dbReference type="EMBL" id="COX95916.1"/>
    </source>
</evidence>
<accession>A0A916LBA0</accession>
<reference evidence="2" key="1">
    <citation type="submission" date="2015-03" db="EMBL/GenBank/DDBJ databases">
        <authorList>
            <consortium name="Pathogen Informatics"/>
        </authorList>
    </citation>
    <scope>NUCLEOTIDE SEQUENCE [LARGE SCALE GENOMIC DNA]</scope>
    <source>
        <strain evidence="2">N09902308</strain>
    </source>
</reference>